<protein>
    <submittedName>
        <fullName evidence="1">Uncharacterized protein</fullName>
    </submittedName>
</protein>
<reference evidence="1 2" key="1">
    <citation type="submission" date="2019-07" db="EMBL/GenBank/DDBJ databases">
        <title>Whole genome shotgun sequence of Gluconobacter kanchanaburiensis NBRC 103587.</title>
        <authorList>
            <person name="Hosoyama A."/>
            <person name="Uohara A."/>
            <person name="Ohji S."/>
            <person name="Ichikawa N."/>
        </authorList>
    </citation>
    <scope>NUCLEOTIDE SEQUENCE [LARGE SCALE GENOMIC DNA]</scope>
    <source>
        <strain evidence="1 2">NBRC 103587</strain>
    </source>
</reference>
<organism evidence="1 2">
    <name type="scientific">Gluconobacter kanchanaburiensis NBRC 103587</name>
    <dbReference type="NCBI Taxonomy" id="1307948"/>
    <lineage>
        <taxon>Bacteria</taxon>
        <taxon>Pseudomonadati</taxon>
        <taxon>Pseudomonadota</taxon>
        <taxon>Alphaproteobacteria</taxon>
        <taxon>Acetobacterales</taxon>
        <taxon>Acetobacteraceae</taxon>
        <taxon>Gluconobacter</taxon>
    </lineage>
</organism>
<keyword evidence="2" id="KW-1185">Reference proteome</keyword>
<dbReference type="AlphaFoldDB" id="A0A511B4E6"/>
<sequence length="94" mass="9924">MKIAWESAWSTTGILIPAKQVWGAQASRMGGRSKETPNRDADFRAFQQGESAGSGLADAWEMAISRALSPAAVGSGRWQTSQGLDAHDYAAAGL</sequence>
<dbReference type="Proteomes" id="UP000321079">
    <property type="component" value="Unassembled WGS sequence"/>
</dbReference>
<comment type="caution">
    <text evidence="1">The sequence shown here is derived from an EMBL/GenBank/DDBJ whole genome shotgun (WGS) entry which is preliminary data.</text>
</comment>
<proteinExistence type="predicted"/>
<dbReference type="EMBL" id="BJVA01000002">
    <property type="protein sequence ID" value="GEK95309.1"/>
    <property type="molecule type" value="Genomic_DNA"/>
</dbReference>
<gene>
    <name evidence="1" type="ORF">GKA01_05060</name>
</gene>
<evidence type="ECO:0000313" key="1">
    <source>
        <dbReference type="EMBL" id="GEK95309.1"/>
    </source>
</evidence>
<evidence type="ECO:0000313" key="2">
    <source>
        <dbReference type="Proteomes" id="UP000321079"/>
    </source>
</evidence>
<name>A0A511B4E6_9PROT</name>
<accession>A0A511B4E6</accession>